<dbReference type="Proteomes" id="UP000447873">
    <property type="component" value="Unassembled WGS sequence"/>
</dbReference>
<dbReference type="AlphaFoldDB" id="A0A8H3YUU3"/>
<proteinExistence type="predicted"/>
<gene>
    <name evidence="1" type="ORF">EG328_003707</name>
</gene>
<comment type="caution">
    <text evidence="1">The sequence shown here is derived from an EMBL/GenBank/DDBJ whole genome shotgun (WGS) entry which is preliminary data.</text>
</comment>
<evidence type="ECO:0000313" key="2">
    <source>
        <dbReference type="Proteomes" id="UP000447873"/>
    </source>
</evidence>
<organism evidence="1 2">
    <name type="scientific">Venturia inaequalis</name>
    <name type="common">Apple scab fungus</name>
    <dbReference type="NCBI Taxonomy" id="5025"/>
    <lineage>
        <taxon>Eukaryota</taxon>
        <taxon>Fungi</taxon>
        <taxon>Dikarya</taxon>
        <taxon>Ascomycota</taxon>
        <taxon>Pezizomycotina</taxon>
        <taxon>Dothideomycetes</taxon>
        <taxon>Pleosporomycetidae</taxon>
        <taxon>Venturiales</taxon>
        <taxon>Venturiaceae</taxon>
        <taxon>Venturia</taxon>
    </lineage>
</organism>
<accession>A0A8H3YUU3</accession>
<protein>
    <submittedName>
        <fullName evidence="1">Uncharacterized protein</fullName>
    </submittedName>
</protein>
<reference evidence="1 2" key="1">
    <citation type="submission" date="2018-12" db="EMBL/GenBank/DDBJ databases">
        <title>Venturia inaequalis Genome Resource.</title>
        <authorList>
            <person name="Lichtner F.J."/>
        </authorList>
    </citation>
    <scope>NUCLEOTIDE SEQUENCE [LARGE SCALE GENOMIC DNA]</scope>
    <source>
        <strain evidence="1 2">120213</strain>
    </source>
</reference>
<dbReference type="EMBL" id="WNWS01000212">
    <property type="protein sequence ID" value="KAE9974695.1"/>
    <property type="molecule type" value="Genomic_DNA"/>
</dbReference>
<evidence type="ECO:0000313" key="1">
    <source>
        <dbReference type="EMBL" id="KAE9974695.1"/>
    </source>
</evidence>
<sequence>MGWHESTSIFQADFQYPTQFDPNRLDDMPKVIGDKGHTWPPWISMPPCYRREDILRGTKVIGSLKK</sequence>
<name>A0A8H3YUU3_VENIN</name>